<proteinExistence type="predicted"/>
<sequence>MSAHADDIAYGYDALGRLTSVTVTGATAYYDYDAAGNITGIRREGAVSSVANAHHADGSPHSGAGALPDSVASAQAATR</sequence>
<dbReference type="Proteomes" id="UP000602004">
    <property type="component" value="Unassembled WGS sequence"/>
</dbReference>
<reference evidence="3" key="1">
    <citation type="journal article" date="2019" name="Int. J. Syst. Evol. Microbiol.">
        <title>The Global Catalogue of Microorganisms (GCM) 10K type strain sequencing project: providing services to taxonomists for standard genome sequencing and annotation.</title>
        <authorList>
            <consortium name="The Broad Institute Genomics Platform"/>
            <consortium name="The Broad Institute Genome Sequencing Center for Infectious Disease"/>
            <person name="Wu L."/>
            <person name="Ma J."/>
        </authorList>
    </citation>
    <scope>NUCLEOTIDE SEQUENCE [LARGE SCALE GENOMIC DNA]</scope>
    <source>
        <strain evidence="3">CGMCC 1.15103</strain>
    </source>
</reference>
<name>A0ABQ1NCE9_9BURK</name>
<keyword evidence="3" id="KW-1185">Reference proteome</keyword>
<accession>A0ABQ1NCE9</accession>
<comment type="caution">
    <text evidence="2">The sequence shown here is derived from an EMBL/GenBank/DDBJ whole genome shotgun (WGS) entry which is preliminary data.</text>
</comment>
<evidence type="ECO:0008006" key="4">
    <source>
        <dbReference type="Google" id="ProtNLM"/>
    </source>
</evidence>
<protein>
    <recommendedName>
        <fullName evidence="4">Sugar-binding protein</fullName>
    </recommendedName>
</protein>
<dbReference type="InterPro" id="IPR031325">
    <property type="entry name" value="RHS_repeat"/>
</dbReference>
<evidence type="ECO:0000256" key="1">
    <source>
        <dbReference type="SAM" id="MobiDB-lite"/>
    </source>
</evidence>
<dbReference type="InterPro" id="IPR006530">
    <property type="entry name" value="YD"/>
</dbReference>
<organism evidence="2 3">
    <name type="scientific">Paraburkholderia caffeinilytica</name>
    <dbReference type="NCBI Taxonomy" id="1761016"/>
    <lineage>
        <taxon>Bacteria</taxon>
        <taxon>Pseudomonadati</taxon>
        <taxon>Pseudomonadota</taxon>
        <taxon>Betaproteobacteria</taxon>
        <taxon>Burkholderiales</taxon>
        <taxon>Burkholderiaceae</taxon>
        <taxon>Paraburkholderia</taxon>
    </lineage>
</organism>
<dbReference type="Gene3D" id="2.180.10.10">
    <property type="entry name" value="RHS repeat-associated core"/>
    <property type="match status" value="1"/>
</dbReference>
<evidence type="ECO:0000313" key="2">
    <source>
        <dbReference type="EMBL" id="GGC70417.1"/>
    </source>
</evidence>
<dbReference type="NCBIfam" id="TIGR01643">
    <property type="entry name" value="YD_repeat_2x"/>
    <property type="match status" value="2"/>
</dbReference>
<dbReference type="Pfam" id="PF05593">
    <property type="entry name" value="RHS_repeat"/>
    <property type="match status" value="1"/>
</dbReference>
<gene>
    <name evidence="2" type="ORF">GCM10011400_68030</name>
</gene>
<evidence type="ECO:0000313" key="3">
    <source>
        <dbReference type="Proteomes" id="UP000602004"/>
    </source>
</evidence>
<dbReference type="EMBL" id="BMHL01000020">
    <property type="protein sequence ID" value="GGC70417.1"/>
    <property type="molecule type" value="Genomic_DNA"/>
</dbReference>
<feature type="region of interest" description="Disordered" evidence="1">
    <location>
        <begin position="51"/>
        <end position="79"/>
    </location>
</feature>